<evidence type="ECO:0000256" key="1">
    <source>
        <dbReference type="SAM" id="Phobius"/>
    </source>
</evidence>
<evidence type="ECO:0000313" key="3">
    <source>
        <dbReference type="Proteomes" id="UP000617734"/>
    </source>
</evidence>
<proteinExistence type="predicted"/>
<keyword evidence="1" id="KW-0812">Transmembrane</keyword>
<feature type="transmembrane region" description="Helical" evidence="1">
    <location>
        <begin position="111"/>
        <end position="130"/>
    </location>
</feature>
<reference evidence="2" key="1">
    <citation type="journal article" date="2014" name="Int. J. Syst. Evol. Microbiol.">
        <title>Complete genome sequence of Corynebacterium casei LMG S-19264T (=DSM 44701T), isolated from a smear-ripened cheese.</title>
        <authorList>
            <consortium name="US DOE Joint Genome Institute (JGI-PGF)"/>
            <person name="Walter F."/>
            <person name="Albersmeier A."/>
            <person name="Kalinowski J."/>
            <person name="Ruckert C."/>
        </authorList>
    </citation>
    <scope>NUCLEOTIDE SEQUENCE</scope>
    <source>
        <strain evidence="2">JCM 4646</strain>
    </source>
</reference>
<evidence type="ECO:0008006" key="4">
    <source>
        <dbReference type="Google" id="ProtNLM"/>
    </source>
</evidence>
<feature type="transmembrane region" description="Helical" evidence="1">
    <location>
        <begin position="183"/>
        <end position="202"/>
    </location>
</feature>
<dbReference type="RefSeq" id="WP_190213944.1">
    <property type="nucleotide sequence ID" value="NZ_BNBO01000044.1"/>
</dbReference>
<comment type="caution">
    <text evidence="2">The sequence shown here is derived from an EMBL/GenBank/DDBJ whole genome shotgun (WGS) entry which is preliminary data.</text>
</comment>
<feature type="transmembrane region" description="Helical" evidence="1">
    <location>
        <begin position="208"/>
        <end position="227"/>
    </location>
</feature>
<dbReference type="AlphaFoldDB" id="A0A919G9M0"/>
<name>A0A919G9M0_9ACTN</name>
<gene>
    <name evidence="2" type="ORF">GCM10018781_58750</name>
</gene>
<feature type="transmembrane region" description="Helical" evidence="1">
    <location>
        <begin position="32"/>
        <end position="53"/>
    </location>
</feature>
<dbReference type="InterPro" id="IPR009339">
    <property type="entry name" value="DUF998"/>
</dbReference>
<accession>A0A919G9M0</accession>
<dbReference type="Proteomes" id="UP000617734">
    <property type="component" value="Unassembled WGS sequence"/>
</dbReference>
<evidence type="ECO:0000313" key="2">
    <source>
        <dbReference type="EMBL" id="GHH79830.1"/>
    </source>
</evidence>
<keyword evidence="1" id="KW-1133">Transmembrane helix</keyword>
<feature type="transmembrane region" description="Helical" evidence="1">
    <location>
        <begin position="73"/>
        <end position="90"/>
    </location>
</feature>
<protein>
    <recommendedName>
        <fullName evidence="4">DUF998 domain-containing protein</fullName>
    </recommendedName>
</protein>
<organism evidence="2 3">
    <name type="scientific">Kitasatospora indigofera</name>
    <dbReference type="NCBI Taxonomy" id="67307"/>
    <lineage>
        <taxon>Bacteria</taxon>
        <taxon>Bacillati</taxon>
        <taxon>Actinomycetota</taxon>
        <taxon>Actinomycetes</taxon>
        <taxon>Kitasatosporales</taxon>
        <taxon>Streptomycetaceae</taxon>
        <taxon>Kitasatospora</taxon>
    </lineage>
</organism>
<reference evidence="2" key="2">
    <citation type="submission" date="2020-09" db="EMBL/GenBank/DDBJ databases">
        <authorList>
            <person name="Sun Q."/>
            <person name="Ohkuma M."/>
        </authorList>
    </citation>
    <scope>NUCLEOTIDE SEQUENCE</scope>
    <source>
        <strain evidence="2">JCM 4646</strain>
    </source>
</reference>
<keyword evidence="1" id="KW-0472">Membrane</keyword>
<feature type="transmembrane region" description="Helical" evidence="1">
    <location>
        <begin position="150"/>
        <end position="171"/>
    </location>
</feature>
<keyword evidence="3" id="KW-1185">Reference proteome</keyword>
<dbReference type="GeneID" id="95356214"/>
<dbReference type="EMBL" id="BNBO01000044">
    <property type="protein sequence ID" value="GHH79830.1"/>
    <property type="molecule type" value="Genomic_DNA"/>
</dbReference>
<dbReference type="Pfam" id="PF06197">
    <property type="entry name" value="DUF998"/>
    <property type="match status" value="1"/>
</dbReference>
<sequence length="233" mass="23167">MSTVQLPTASTATTATTTTAATPAAARTGTRALLACLVVAAPLWAVVSLTQAACREGFDITRHPLSALSNGSLGWLQISNFLLAGLLTAVGASGLRRVMRGTPGGTWAPRLVRLSGLGMAAAGVFVMDPADGFPAGTPAGPPATLGPGSYGHMAAGSITFTALIAACYVLGRHFSRAGRRGPAVASRVAGTALLLGDGWAMGGGPAGTATLAVGAITAMLWVSAVAARARRTT</sequence>